<sequence>MFLHQDHRIYRAAMAIVIVGVVAGNYVFQRMIRQVTERRTGKRMRDPLAWNRLSYSEIRKEYSEVFPEGSLPRIYRVLMILSFAGLGVAILVR</sequence>
<keyword evidence="1" id="KW-1133">Transmembrane helix</keyword>
<feature type="transmembrane region" description="Helical" evidence="1">
    <location>
        <begin position="74"/>
        <end position="92"/>
    </location>
</feature>
<dbReference type="EMBL" id="FNVA01000007">
    <property type="protein sequence ID" value="SEG59512.1"/>
    <property type="molecule type" value="Genomic_DNA"/>
</dbReference>
<evidence type="ECO:0000313" key="2">
    <source>
        <dbReference type="EMBL" id="SEG59512.1"/>
    </source>
</evidence>
<proteinExistence type="predicted"/>
<protein>
    <submittedName>
        <fullName evidence="2">Uncharacterized protein</fullName>
    </submittedName>
</protein>
<organism evidence="2 3">
    <name type="scientific">Bryocella elongata</name>
    <dbReference type="NCBI Taxonomy" id="863522"/>
    <lineage>
        <taxon>Bacteria</taxon>
        <taxon>Pseudomonadati</taxon>
        <taxon>Acidobacteriota</taxon>
        <taxon>Terriglobia</taxon>
        <taxon>Terriglobales</taxon>
        <taxon>Acidobacteriaceae</taxon>
        <taxon>Bryocella</taxon>
    </lineage>
</organism>
<evidence type="ECO:0000256" key="1">
    <source>
        <dbReference type="SAM" id="Phobius"/>
    </source>
</evidence>
<name>A0A1H6BFU7_9BACT</name>
<accession>A0A1H6BFU7</accession>
<keyword evidence="1" id="KW-0812">Transmembrane</keyword>
<reference evidence="2 3" key="1">
    <citation type="submission" date="2016-10" db="EMBL/GenBank/DDBJ databases">
        <authorList>
            <person name="de Groot N.N."/>
        </authorList>
    </citation>
    <scope>NUCLEOTIDE SEQUENCE [LARGE SCALE GENOMIC DNA]</scope>
    <source>
        <strain evidence="2 3">DSM 22489</strain>
    </source>
</reference>
<evidence type="ECO:0000313" key="3">
    <source>
        <dbReference type="Proteomes" id="UP000236728"/>
    </source>
</evidence>
<gene>
    <name evidence="2" type="ORF">SAMN05421819_3669</name>
</gene>
<feature type="transmembrane region" description="Helical" evidence="1">
    <location>
        <begin position="9"/>
        <end position="28"/>
    </location>
</feature>
<keyword evidence="1" id="KW-0472">Membrane</keyword>
<dbReference type="Proteomes" id="UP000236728">
    <property type="component" value="Unassembled WGS sequence"/>
</dbReference>
<dbReference type="RefSeq" id="WP_103934546.1">
    <property type="nucleotide sequence ID" value="NZ_FNVA01000007.1"/>
</dbReference>
<keyword evidence="3" id="KW-1185">Reference proteome</keyword>
<dbReference type="AlphaFoldDB" id="A0A1H6BFU7"/>